<evidence type="ECO:0000256" key="7">
    <source>
        <dbReference type="ARBA" id="ARBA00022840"/>
    </source>
</evidence>
<gene>
    <name evidence="11" type="ORF">B841_04915</name>
</gene>
<keyword evidence="12" id="KW-1185">Reference proteome</keyword>
<dbReference type="SUPFAM" id="SSF52540">
    <property type="entry name" value="P-loop containing nucleoside triphosphate hydrolases"/>
    <property type="match status" value="1"/>
</dbReference>
<comment type="similarity">
    <text evidence="1 9">Belongs to the thymidine kinase family.</text>
</comment>
<dbReference type="eggNOG" id="COG1435">
    <property type="taxonomic scope" value="Bacteria"/>
</dbReference>
<dbReference type="HOGENOM" id="CLU_1472851_0_0_11"/>
<dbReference type="GO" id="GO:0046104">
    <property type="term" value="P:thymidine metabolic process"/>
    <property type="evidence" value="ECO:0007669"/>
    <property type="project" value="TreeGrafter"/>
</dbReference>
<dbReference type="PANTHER" id="PTHR11441:SF0">
    <property type="entry name" value="THYMIDINE KINASE, CYTOSOLIC"/>
    <property type="match status" value="1"/>
</dbReference>
<protein>
    <recommendedName>
        <fullName evidence="2 8">Thymidine kinase</fullName>
        <ecNumber evidence="2 8">2.7.1.21</ecNumber>
    </recommendedName>
</protein>
<evidence type="ECO:0000256" key="5">
    <source>
        <dbReference type="ARBA" id="ARBA00022741"/>
    </source>
</evidence>
<dbReference type="InterPro" id="IPR027417">
    <property type="entry name" value="P-loop_NTPase"/>
</dbReference>
<dbReference type="GO" id="GO:0004797">
    <property type="term" value="F:thymidine kinase activity"/>
    <property type="evidence" value="ECO:0007669"/>
    <property type="project" value="UniProtKB-EC"/>
</dbReference>
<proteinExistence type="inferred from homology"/>
<dbReference type="AlphaFoldDB" id="S5TIC4"/>
<comment type="catalytic activity">
    <reaction evidence="8">
        <text>thymidine + ATP = dTMP + ADP + H(+)</text>
        <dbReference type="Rhea" id="RHEA:19129"/>
        <dbReference type="ChEBI" id="CHEBI:15378"/>
        <dbReference type="ChEBI" id="CHEBI:17748"/>
        <dbReference type="ChEBI" id="CHEBI:30616"/>
        <dbReference type="ChEBI" id="CHEBI:63528"/>
        <dbReference type="ChEBI" id="CHEBI:456216"/>
        <dbReference type="EC" id="2.7.1.21"/>
    </reaction>
</comment>
<dbReference type="Gene3D" id="3.40.50.300">
    <property type="entry name" value="P-loop containing nucleotide triphosphate hydrolases"/>
    <property type="match status" value="1"/>
</dbReference>
<sequence>MFAGKTSALLRNITREKRRRRKVLAVTHRLDDRFGVGLIASHDRLSVDAVALGGAEELREHFFAASARPDVVALDEAQFFGPGLSPVVAEILRAGTDVDVAGLCQDHGGHPFEPVATLMTQAEDVIKLVATCAICGAAAVHQQLIDDRPAPPGRSSAERNSTSPAAAPISPGCTARPARSAPH</sequence>
<evidence type="ECO:0000256" key="4">
    <source>
        <dbReference type="ARBA" id="ARBA00022679"/>
    </source>
</evidence>
<keyword evidence="6 8" id="KW-0418">Kinase</keyword>
<dbReference type="PATRIC" id="fig|1224163.3.peg.983"/>
<dbReference type="EC" id="2.7.1.21" evidence="2 8"/>
<dbReference type="KEGG" id="cmd:B841_04915"/>
<keyword evidence="7 8" id="KW-0067">ATP-binding</keyword>
<accession>S5TIC4</accession>
<dbReference type="GO" id="GO:0005829">
    <property type="term" value="C:cytosol"/>
    <property type="evidence" value="ECO:0007669"/>
    <property type="project" value="TreeGrafter"/>
</dbReference>
<dbReference type="Proteomes" id="UP000015388">
    <property type="component" value="Chromosome"/>
</dbReference>
<evidence type="ECO:0000313" key="12">
    <source>
        <dbReference type="Proteomes" id="UP000015388"/>
    </source>
</evidence>
<evidence type="ECO:0000256" key="10">
    <source>
        <dbReference type="SAM" id="MobiDB-lite"/>
    </source>
</evidence>
<feature type="region of interest" description="Disordered" evidence="10">
    <location>
        <begin position="146"/>
        <end position="183"/>
    </location>
</feature>
<evidence type="ECO:0000256" key="1">
    <source>
        <dbReference type="ARBA" id="ARBA00007587"/>
    </source>
</evidence>
<evidence type="ECO:0000256" key="6">
    <source>
        <dbReference type="ARBA" id="ARBA00022777"/>
    </source>
</evidence>
<evidence type="ECO:0000256" key="2">
    <source>
        <dbReference type="ARBA" id="ARBA00012118"/>
    </source>
</evidence>
<keyword evidence="4 8" id="KW-0808">Transferase</keyword>
<keyword evidence="3 8" id="KW-0237">DNA synthesis</keyword>
<dbReference type="STRING" id="1224163.B841_04915"/>
<dbReference type="Pfam" id="PF00265">
    <property type="entry name" value="TK"/>
    <property type="match status" value="1"/>
</dbReference>
<dbReference type="GO" id="GO:0005524">
    <property type="term" value="F:ATP binding"/>
    <property type="evidence" value="ECO:0007669"/>
    <property type="project" value="UniProtKB-KW"/>
</dbReference>
<dbReference type="GO" id="GO:0071897">
    <property type="term" value="P:DNA biosynthetic process"/>
    <property type="evidence" value="ECO:0007669"/>
    <property type="project" value="UniProtKB-KW"/>
</dbReference>
<organism evidence="11 12">
    <name type="scientific">Corynebacterium maris DSM 45190</name>
    <dbReference type="NCBI Taxonomy" id="1224163"/>
    <lineage>
        <taxon>Bacteria</taxon>
        <taxon>Bacillati</taxon>
        <taxon>Actinomycetota</taxon>
        <taxon>Actinomycetes</taxon>
        <taxon>Mycobacteriales</taxon>
        <taxon>Corynebacteriaceae</taxon>
        <taxon>Corynebacterium</taxon>
    </lineage>
</organism>
<keyword evidence="5 8" id="KW-0547">Nucleotide-binding</keyword>
<evidence type="ECO:0000256" key="9">
    <source>
        <dbReference type="RuleBase" id="RU004165"/>
    </source>
</evidence>
<evidence type="ECO:0000256" key="3">
    <source>
        <dbReference type="ARBA" id="ARBA00022634"/>
    </source>
</evidence>
<dbReference type="InterPro" id="IPR001267">
    <property type="entry name" value="Thymidine_kinase"/>
</dbReference>
<name>S5TIC4_9CORY</name>
<dbReference type="EMBL" id="CP003924">
    <property type="protein sequence ID" value="AGS34458.1"/>
    <property type="molecule type" value="Genomic_DNA"/>
</dbReference>
<evidence type="ECO:0000256" key="8">
    <source>
        <dbReference type="RuleBase" id="RU000544"/>
    </source>
</evidence>
<evidence type="ECO:0000313" key="11">
    <source>
        <dbReference type="EMBL" id="AGS34458.1"/>
    </source>
</evidence>
<dbReference type="PANTHER" id="PTHR11441">
    <property type="entry name" value="THYMIDINE KINASE"/>
    <property type="match status" value="1"/>
</dbReference>
<reference evidence="11 12" key="1">
    <citation type="submission" date="2012-11" db="EMBL/GenBank/DDBJ databases">
        <title>The complete genome sequence of Corynebacterium maris Coryn-1 (=DSM 45190).</title>
        <authorList>
            <person name="Schaffert L."/>
            <person name="Albersmeier A."/>
            <person name="Kalinowski J."/>
            <person name="Ruckert C."/>
        </authorList>
    </citation>
    <scope>NUCLEOTIDE SEQUENCE [LARGE SCALE GENOMIC DNA]</scope>
    <source>
        <strain evidence="12">Coryn-1</strain>
    </source>
</reference>